<keyword evidence="2" id="KW-1185">Reference proteome</keyword>
<evidence type="ECO:0000313" key="1">
    <source>
        <dbReference type="EMBL" id="KAJ3499516.1"/>
    </source>
</evidence>
<protein>
    <submittedName>
        <fullName evidence="1">Uncharacterized protein</fullName>
    </submittedName>
</protein>
<proteinExistence type="predicted"/>
<organism evidence="1 2">
    <name type="scientific">Lecanicillium saksenae</name>
    <dbReference type="NCBI Taxonomy" id="468837"/>
    <lineage>
        <taxon>Eukaryota</taxon>
        <taxon>Fungi</taxon>
        <taxon>Dikarya</taxon>
        <taxon>Ascomycota</taxon>
        <taxon>Pezizomycotina</taxon>
        <taxon>Sordariomycetes</taxon>
        <taxon>Hypocreomycetidae</taxon>
        <taxon>Hypocreales</taxon>
        <taxon>Cordycipitaceae</taxon>
        <taxon>Lecanicillium</taxon>
    </lineage>
</organism>
<gene>
    <name evidence="1" type="ORF">NLG97_g265</name>
</gene>
<accession>A0ACC1R8Y9</accession>
<name>A0ACC1R8Y9_9HYPO</name>
<dbReference type="Proteomes" id="UP001148737">
    <property type="component" value="Unassembled WGS sequence"/>
</dbReference>
<dbReference type="EMBL" id="JANAKD010000008">
    <property type="protein sequence ID" value="KAJ3499516.1"/>
    <property type="molecule type" value="Genomic_DNA"/>
</dbReference>
<sequence length="368" mass="42276">MDDHIFEQSLNEVRTVSDSASLRTRTDLEMQTPSYNINEEHSLLADEFENFLHQRGAYMPPDVPQEVQLISGIRLVVQRNASQADTFMPNVISFSKYAYGAMFRTMQLPTKHSETSAVAGPLFCHTLREIDNLARDLTECYAHALWRRPALYTALIEKMQSASRLFAKLESLAHDEEEYLTQFDTGGTSPKDKLQQLHDELVSRLEFLKAKQLSLEYYRETTLERLKLQRDTLSNILAQRDARLNIEMAKIAHAGKRDSTAMKIISLMGVLFLPGSYLASIFSMTFFDFRSTGHNVSSNVWIYVVITVPVTAALVAGWVWFERRRRVQQAKDDADFEQILERLENDIVRVVQQKSAMQAQHQTPRSYI</sequence>
<comment type="caution">
    <text evidence="1">The sequence shown here is derived from an EMBL/GenBank/DDBJ whole genome shotgun (WGS) entry which is preliminary data.</text>
</comment>
<evidence type="ECO:0000313" key="2">
    <source>
        <dbReference type="Proteomes" id="UP001148737"/>
    </source>
</evidence>
<reference evidence="1" key="1">
    <citation type="submission" date="2022-07" db="EMBL/GenBank/DDBJ databases">
        <title>Genome Sequence of Lecanicillium saksenae.</title>
        <authorList>
            <person name="Buettner E."/>
        </authorList>
    </citation>
    <scope>NUCLEOTIDE SEQUENCE</scope>
    <source>
        <strain evidence="1">VT-O1</strain>
    </source>
</reference>